<dbReference type="Proteomes" id="UP000182598">
    <property type="component" value="Unassembled WGS sequence"/>
</dbReference>
<dbReference type="InterPro" id="IPR052179">
    <property type="entry name" value="DD-CPase-like"/>
</dbReference>
<feature type="domain" description="D-alanyl-D-alanine carboxypeptidase-like core" evidence="1">
    <location>
        <begin position="25"/>
        <end position="180"/>
    </location>
</feature>
<accession>A0A0K6H357</accession>
<reference evidence="3" key="1">
    <citation type="submission" date="2015-08" db="EMBL/GenBank/DDBJ databases">
        <authorList>
            <person name="Varghese N."/>
        </authorList>
    </citation>
    <scope>NUCLEOTIDE SEQUENCE [LARGE SCALE GENOMIC DNA]</scope>
    <source>
        <strain evidence="3">DSM 27808</strain>
    </source>
</reference>
<dbReference type="Pfam" id="PF02557">
    <property type="entry name" value="VanY"/>
    <property type="match status" value="1"/>
</dbReference>
<evidence type="ECO:0000259" key="1">
    <source>
        <dbReference type="Pfam" id="PF02557"/>
    </source>
</evidence>
<protein>
    <submittedName>
        <fullName evidence="2">D-alanyl-D-alanine carboxypeptidase</fullName>
    </submittedName>
</protein>
<dbReference type="Gene3D" id="3.30.1380.10">
    <property type="match status" value="1"/>
</dbReference>
<evidence type="ECO:0000313" key="2">
    <source>
        <dbReference type="EMBL" id="CUA85159.1"/>
    </source>
</evidence>
<dbReference type="InterPro" id="IPR009045">
    <property type="entry name" value="Zn_M74/Hedgehog-like"/>
</dbReference>
<dbReference type="OrthoDB" id="9792074at2"/>
<dbReference type="EMBL" id="CYHB01000002">
    <property type="protein sequence ID" value="CUA85159.1"/>
    <property type="molecule type" value="Genomic_DNA"/>
</dbReference>
<dbReference type="PANTHER" id="PTHR34385">
    <property type="entry name" value="D-ALANYL-D-ALANINE CARBOXYPEPTIDASE"/>
    <property type="match status" value="1"/>
</dbReference>
<dbReference type="RefSeq" id="WP_055438783.1">
    <property type="nucleotide sequence ID" value="NZ_CYHB01000002.1"/>
</dbReference>
<dbReference type="AlphaFoldDB" id="A0A0K6H357"/>
<proteinExistence type="predicted"/>
<name>A0A0K6H357_9GAMM</name>
<dbReference type="GO" id="GO:0004180">
    <property type="term" value="F:carboxypeptidase activity"/>
    <property type="evidence" value="ECO:0007669"/>
    <property type="project" value="UniProtKB-KW"/>
</dbReference>
<keyword evidence="2" id="KW-0121">Carboxypeptidase</keyword>
<dbReference type="PANTHER" id="PTHR34385:SF1">
    <property type="entry name" value="PEPTIDOGLYCAN L-ALANYL-D-GLUTAMATE ENDOPEPTIDASE CWLK"/>
    <property type="match status" value="1"/>
</dbReference>
<dbReference type="CDD" id="cd14847">
    <property type="entry name" value="DD-carboxypeptidase_like"/>
    <property type="match status" value="1"/>
</dbReference>
<evidence type="ECO:0000313" key="3">
    <source>
        <dbReference type="Proteomes" id="UP000182598"/>
    </source>
</evidence>
<keyword evidence="2" id="KW-0378">Hydrolase</keyword>
<gene>
    <name evidence="2" type="ORF">Ga0061064_1125</name>
</gene>
<dbReference type="GO" id="GO:0006508">
    <property type="term" value="P:proteolysis"/>
    <property type="evidence" value="ECO:0007669"/>
    <property type="project" value="InterPro"/>
</dbReference>
<keyword evidence="2" id="KW-0645">Protease</keyword>
<dbReference type="SUPFAM" id="SSF55166">
    <property type="entry name" value="Hedgehog/DD-peptidase"/>
    <property type="match status" value="1"/>
</dbReference>
<dbReference type="InterPro" id="IPR003709">
    <property type="entry name" value="VanY-like_core_dom"/>
</dbReference>
<keyword evidence="3" id="KW-1185">Reference proteome</keyword>
<sequence>MLTTEQLCGLADSHVQQVAGEREGIRLQETVAQAYQAMREAAAQAGVSIAIASAFRDFQRQRAIWNRKFTGEAPLYNDHGDQLDHQQLNTGEKVDAILTWSALPGASRHHWGTDFDVYDPRPFASGKQQLQLVPSEYQASGPCHAMHQWLRQHAREFGFFFPYARYQGGVAAEPWHLSHCALATEAHAALSLSVLQQCLQQHDIQGKGYVLERLADIKQRYVDTICRADIAPEDVWFG</sequence>
<organism evidence="2 3">
    <name type="scientific">Pseudidiomarina woesei</name>
    <dbReference type="NCBI Taxonomy" id="1381080"/>
    <lineage>
        <taxon>Bacteria</taxon>
        <taxon>Pseudomonadati</taxon>
        <taxon>Pseudomonadota</taxon>
        <taxon>Gammaproteobacteria</taxon>
        <taxon>Alteromonadales</taxon>
        <taxon>Idiomarinaceae</taxon>
        <taxon>Pseudidiomarina</taxon>
    </lineage>
</organism>